<dbReference type="InterPro" id="IPR038983">
    <property type="entry name" value="C2CD5"/>
</dbReference>
<feature type="domain" description="C2CD5 C-terminal" evidence="1">
    <location>
        <begin position="101"/>
        <end position="193"/>
    </location>
</feature>
<dbReference type="OrthoDB" id="419768at2759"/>
<dbReference type="Proteomes" id="UP000504618">
    <property type="component" value="Unplaced"/>
</dbReference>
<evidence type="ECO:0000313" key="2">
    <source>
        <dbReference type="Proteomes" id="UP000504618"/>
    </source>
</evidence>
<dbReference type="GO" id="GO:0005509">
    <property type="term" value="F:calcium ion binding"/>
    <property type="evidence" value="ECO:0007669"/>
    <property type="project" value="TreeGrafter"/>
</dbReference>
<evidence type="ECO:0000259" key="1">
    <source>
        <dbReference type="Pfam" id="PF23128"/>
    </source>
</evidence>
<dbReference type="GO" id="GO:0010828">
    <property type="term" value="P:positive regulation of D-glucose transmembrane transport"/>
    <property type="evidence" value="ECO:0007669"/>
    <property type="project" value="TreeGrafter"/>
</dbReference>
<organism evidence="2 3">
    <name type="scientific">Temnothorax curvispinosus</name>
    <dbReference type="NCBI Taxonomy" id="300111"/>
    <lineage>
        <taxon>Eukaryota</taxon>
        <taxon>Metazoa</taxon>
        <taxon>Ecdysozoa</taxon>
        <taxon>Arthropoda</taxon>
        <taxon>Hexapoda</taxon>
        <taxon>Insecta</taxon>
        <taxon>Pterygota</taxon>
        <taxon>Neoptera</taxon>
        <taxon>Endopterygota</taxon>
        <taxon>Hymenoptera</taxon>
        <taxon>Apocrita</taxon>
        <taxon>Aculeata</taxon>
        <taxon>Formicoidea</taxon>
        <taxon>Formicidae</taxon>
        <taxon>Myrmicinae</taxon>
        <taxon>Temnothorax</taxon>
    </lineage>
</organism>
<proteinExistence type="predicted"/>
<name>A0A6J1QKG8_9HYME</name>
<dbReference type="GO" id="GO:0065002">
    <property type="term" value="P:intracellular protein transmembrane transport"/>
    <property type="evidence" value="ECO:0007669"/>
    <property type="project" value="TreeGrafter"/>
</dbReference>
<accession>A0A6J1QKG8</accession>
<dbReference type="Pfam" id="PF23128">
    <property type="entry name" value="YbjQ_4"/>
    <property type="match status" value="1"/>
</dbReference>
<sequence length="207" mass="23179">MALSLGEPLNTNKYKRKIVCRSLSKDQVRKSDNSDIQFSLDEDHLENNVTSDNATRTCIGNPATLSGTPIQKQRPRLPLCLTSFTTHRRAFEKKIRGRYNALSYLPCGRIERYQGNLYVFFIRESTPIRENGGLSGFTHSFTMEVLAIVRAHIAALSGNATVAFFMTQCVLLHSSHKNQGQCLINMNGDVVTVSYYADEKHSAVSNC</sequence>
<dbReference type="GO" id="GO:0090314">
    <property type="term" value="P:positive regulation of protein targeting to membrane"/>
    <property type="evidence" value="ECO:0007669"/>
    <property type="project" value="TreeGrafter"/>
</dbReference>
<dbReference type="InterPro" id="IPR057815">
    <property type="entry name" value="C2CD5_C"/>
</dbReference>
<dbReference type="PANTHER" id="PTHR37412">
    <property type="entry name" value="C2 DOMAIN-CONTAINING PROTEIN 5"/>
    <property type="match status" value="1"/>
</dbReference>
<evidence type="ECO:0000313" key="3">
    <source>
        <dbReference type="RefSeq" id="XP_024882398.1"/>
    </source>
</evidence>
<dbReference type="GO" id="GO:0072659">
    <property type="term" value="P:protein localization to plasma membrane"/>
    <property type="evidence" value="ECO:0007669"/>
    <property type="project" value="TreeGrafter"/>
</dbReference>
<gene>
    <name evidence="3" type="primary">LOC112461396</name>
</gene>
<reference evidence="3" key="1">
    <citation type="submission" date="2025-08" db="UniProtKB">
        <authorList>
            <consortium name="RefSeq"/>
        </authorList>
    </citation>
    <scope>IDENTIFICATION</scope>
    <source>
        <tissue evidence="3">Whole body</tissue>
    </source>
</reference>
<dbReference type="RefSeq" id="XP_024882398.1">
    <property type="nucleotide sequence ID" value="XM_025026630.1"/>
</dbReference>
<dbReference type="AlphaFoldDB" id="A0A6J1QKG8"/>
<dbReference type="GO" id="GO:0031340">
    <property type="term" value="P:positive regulation of vesicle fusion"/>
    <property type="evidence" value="ECO:0007669"/>
    <property type="project" value="TreeGrafter"/>
</dbReference>
<dbReference type="GO" id="GO:0005886">
    <property type="term" value="C:plasma membrane"/>
    <property type="evidence" value="ECO:0007669"/>
    <property type="project" value="TreeGrafter"/>
</dbReference>
<protein>
    <submittedName>
        <fullName evidence="3">Uncharacterized protein LOC112461396</fullName>
    </submittedName>
</protein>
<dbReference type="GeneID" id="112461396"/>
<keyword evidence="2" id="KW-1185">Reference proteome</keyword>
<dbReference type="GO" id="GO:0005544">
    <property type="term" value="F:calcium-dependent phospholipid binding"/>
    <property type="evidence" value="ECO:0007669"/>
    <property type="project" value="InterPro"/>
</dbReference>
<dbReference type="PANTHER" id="PTHR37412:SF2">
    <property type="entry name" value="C2 DOMAIN-CONTAINING PROTEIN 5"/>
    <property type="match status" value="1"/>
</dbReference>